<dbReference type="Proteomes" id="UP000284557">
    <property type="component" value="Unassembled WGS sequence"/>
</dbReference>
<protein>
    <submittedName>
        <fullName evidence="1">Oligoketide cyclase/lipid transport protein</fullName>
    </submittedName>
</protein>
<reference evidence="2 4" key="2">
    <citation type="submission" date="2018-08" db="EMBL/GenBank/DDBJ databases">
        <title>Linezolid Resistance in Mycobacterium abscessus: MIC Distribution and Comprehensive Investigation of Resistance Mechanisms.</title>
        <authorList>
            <person name="Ye M."/>
            <person name="Xu L."/>
            <person name="Zou Y."/>
            <person name="Li B."/>
            <person name="Guo Q."/>
            <person name="Zhang Y."/>
            <person name="Zhan M."/>
            <person name="Xu B."/>
            <person name="Yu F."/>
            <person name="Zhang Z."/>
            <person name="Chu H."/>
        </authorList>
    </citation>
    <scope>NUCLEOTIDE SEQUENCE [LARGE SCALE GENOMIC DNA]</scope>
    <source>
        <strain evidence="2 4">G143</strain>
    </source>
</reference>
<dbReference type="PANTHER" id="PTHR39683:SF4">
    <property type="entry name" value="COENZYME Q-BINDING PROTEIN COQ10 START DOMAIN-CONTAINING PROTEIN"/>
    <property type="match status" value="1"/>
</dbReference>
<dbReference type="GeneID" id="93380329"/>
<dbReference type="AlphaFoldDB" id="A0A0U0WWQ0"/>
<evidence type="ECO:0000313" key="4">
    <source>
        <dbReference type="Proteomes" id="UP000284557"/>
    </source>
</evidence>
<dbReference type="RefSeq" id="WP_005077181.1">
    <property type="nucleotide sequence ID" value="NZ_CM125927.1"/>
</dbReference>
<dbReference type="EMBL" id="QXBN01000010">
    <property type="protein sequence ID" value="RIT37378.1"/>
    <property type="molecule type" value="Genomic_DNA"/>
</dbReference>
<dbReference type="SUPFAM" id="SSF55961">
    <property type="entry name" value="Bet v1-like"/>
    <property type="match status" value="1"/>
</dbReference>
<dbReference type="InterPro" id="IPR019587">
    <property type="entry name" value="Polyketide_cyclase/dehydratase"/>
</dbReference>
<gene>
    <name evidence="2" type="ORF">D2E76_14035</name>
    <name evidence="1" type="ORF">ERS075527_05281</name>
</gene>
<dbReference type="Gene3D" id="3.30.530.20">
    <property type="match status" value="1"/>
</dbReference>
<evidence type="ECO:0000313" key="2">
    <source>
        <dbReference type="EMBL" id="RIT37378.1"/>
    </source>
</evidence>
<evidence type="ECO:0000313" key="1">
    <source>
        <dbReference type="EMBL" id="CPT68996.1"/>
    </source>
</evidence>
<evidence type="ECO:0000313" key="3">
    <source>
        <dbReference type="Proteomes" id="UP000038487"/>
    </source>
</evidence>
<name>A0A0U0WWQ0_9MYCO</name>
<comment type="caution">
    <text evidence="1">The sequence shown here is derived from an EMBL/GenBank/DDBJ whole genome shotgun (WGS) entry which is preliminary data.</text>
</comment>
<dbReference type="Proteomes" id="UP000038487">
    <property type="component" value="Unassembled WGS sequence"/>
</dbReference>
<sequence>MIQERIDIAVAARPETVLEVLKDVESVDRWLRPHLPAWPPVTSNMTVVESFEDGSPRLVRTVSSTLGISDDSLTEYQWYPDGCQLTLLESKTLRHNVSRFTVIPDEPESRLTAEIALDLKIRLPGLLERQLKKTQVGFVKSFQRALAAESARRECRS</sequence>
<dbReference type="EMBL" id="CSUW01000018">
    <property type="protein sequence ID" value="CPT68996.1"/>
    <property type="molecule type" value="Genomic_DNA"/>
</dbReference>
<dbReference type="PANTHER" id="PTHR39683">
    <property type="entry name" value="CONSERVED PROTEIN TB16.3"/>
    <property type="match status" value="1"/>
</dbReference>
<reference evidence="1 3" key="1">
    <citation type="submission" date="2015-03" db="EMBL/GenBank/DDBJ databases">
        <authorList>
            <consortium name="Pathogen Informatics"/>
            <person name="Murphy D."/>
        </authorList>
    </citation>
    <scope>NUCLEOTIDE SEQUENCE [LARGE SCALE GENOMIC DNA]</scope>
    <source>
        <strain evidence="1 3">PAP036</strain>
    </source>
</reference>
<dbReference type="Pfam" id="PF10604">
    <property type="entry name" value="Polyketide_cyc2"/>
    <property type="match status" value="1"/>
</dbReference>
<dbReference type="InterPro" id="IPR023393">
    <property type="entry name" value="START-like_dom_sf"/>
</dbReference>
<accession>A0A0U0WWQ0</accession>
<organism evidence="1 3">
    <name type="scientific">Mycobacteroides abscessus</name>
    <dbReference type="NCBI Taxonomy" id="36809"/>
    <lineage>
        <taxon>Bacteria</taxon>
        <taxon>Bacillati</taxon>
        <taxon>Actinomycetota</taxon>
        <taxon>Actinomycetes</taxon>
        <taxon>Mycobacteriales</taxon>
        <taxon>Mycobacteriaceae</taxon>
        <taxon>Mycobacteroides</taxon>
    </lineage>
</organism>
<proteinExistence type="predicted"/>